<feature type="compositionally biased region" description="Low complexity" evidence="1">
    <location>
        <begin position="14"/>
        <end position="35"/>
    </location>
</feature>
<evidence type="ECO:0000313" key="2">
    <source>
        <dbReference type="EMBL" id="EUC56047.1"/>
    </source>
</evidence>
<dbReference type="EMBL" id="JATN01000322">
    <property type="protein sequence ID" value="EUC56047.1"/>
    <property type="molecule type" value="Genomic_DNA"/>
</dbReference>
<evidence type="ECO:0000313" key="3">
    <source>
        <dbReference type="Proteomes" id="UP000030108"/>
    </source>
</evidence>
<accession>X8J2C0</accession>
<name>X8J2C0_9AGAM</name>
<feature type="compositionally biased region" description="Polar residues" evidence="1">
    <location>
        <begin position="1"/>
        <end position="13"/>
    </location>
</feature>
<reference evidence="3" key="1">
    <citation type="journal article" date="2014" name="Genome Announc.">
        <title>Draft genome sequence of the plant-pathogenic soil fungus Rhizoctonia solani anastomosis group 3 strain Rhs1AP.</title>
        <authorList>
            <person name="Cubeta M.A."/>
            <person name="Thomas E."/>
            <person name="Dean R.A."/>
            <person name="Jabaji S."/>
            <person name="Neate S.M."/>
            <person name="Tavantzis S."/>
            <person name="Toda T."/>
            <person name="Vilgalys R."/>
            <person name="Bharathan N."/>
            <person name="Fedorova-Abrams N."/>
            <person name="Pakala S.B."/>
            <person name="Pakala S.M."/>
            <person name="Zafar N."/>
            <person name="Joardar V."/>
            <person name="Losada L."/>
            <person name="Nierman W.C."/>
        </authorList>
    </citation>
    <scope>NUCLEOTIDE SEQUENCE [LARGE SCALE GENOMIC DNA]</scope>
    <source>
        <strain evidence="3">AG-3</strain>
    </source>
</reference>
<organism evidence="2 3">
    <name type="scientific">Rhizoctonia solani AG-3 Rhs1AP</name>
    <dbReference type="NCBI Taxonomy" id="1086054"/>
    <lineage>
        <taxon>Eukaryota</taxon>
        <taxon>Fungi</taxon>
        <taxon>Dikarya</taxon>
        <taxon>Basidiomycota</taxon>
        <taxon>Agaricomycotina</taxon>
        <taxon>Agaricomycetes</taxon>
        <taxon>Cantharellales</taxon>
        <taxon>Ceratobasidiaceae</taxon>
        <taxon>Rhizoctonia</taxon>
    </lineage>
</organism>
<gene>
    <name evidence="2" type="ORF">RSOL_156750</name>
</gene>
<sequence length="343" mass="38296">MSSSQSSTISHWDSTTVPPLSPSSPTTSHSASTSPEAPELPIAAYGSYAVRDAVREIKNSPFWIGNSARIASNFEWITRATDPSAYLKWKDDAPDRPDDAESDDDVYITWIGVVTASGSVLGADGNYNEKWKASGVSKHKRVVWVEQPPPKRDALKSLWECQLAGAKNLVESACRTKTGHVMPYNYSFFVKEEGALRARSPLFIKSNFRNSDNTEDLDIPEHMTYPYWKIDSPKVKSMFDDILTQGFTPHILEAYDENDNLIHPNEVHDKLCGSIVRVECILQKQIFTGKDQPGGRAWQIWANLAKVKIVEPFLGGTSSSQTKKRRLGLDIVPEHSKRSRIGN</sequence>
<dbReference type="OrthoDB" id="3262985at2759"/>
<comment type="caution">
    <text evidence="2">The sequence shown here is derived from an EMBL/GenBank/DDBJ whole genome shotgun (WGS) entry which is preliminary data.</text>
</comment>
<protein>
    <submittedName>
        <fullName evidence="2">Uncharacterized protein</fullName>
    </submittedName>
</protein>
<feature type="region of interest" description="Disordered" evidence="1">
    <location>
        <begin position="1"/>
        <end position="38"/>
    </location>
</feature>
<proteinExistence type="predicted"/>
<dbReference type="AlphaFoldDB" id="X8J2C0"/>
<evidence type="ECO:0000256" key="1">
    <source>
        <dbReference type="SAM" id="MobiDB-lite"/>
    </source>
</evidence>
<dbReference type="Proteomes" id="UP000030108">
    <property type="component" value="Unassembled WGS sequence"/>
</dbReference>